<dbReference type="EC" id="2.1.1.6" evidence="1"/>
<dbReference type="PROSITE" id="PS51682">
    <property type="entry name" value="SAM_OMT_I"/>
    <property type="match status" value="1"/>
</dbReference>
<dbReference type="PANTHER" id="PTHR43836:SF2">
    <property type="entry name" value="CATECHOL O-METHYLTRANSFERASE 1-RELATED"/>
    <property type="match status" value="1"/>
</dbReference>
<dbReference type="GO" id="GO:0032259">
    <property type="term" value="P:methylation"/>
    <property type="evidence" value="ECO:0007669"/>
    <property type="project" value="UniProtKB-KW"/>
</dbReference>
<comment type="similarity">
    <text evidence="7">Belongs to the class I-like SAM-binding methyltransferase superfamily. Cation-dependent O-methyltransferase family.</text>
</comment>
<protein>
    <recommendedName>
        <fullName evidence="1">catechol O-methyltransferase</fullName>
        <ecNumber evidence="1">2.1.1.6</ecNumber>
    </recommendedName>
</protein>
<dbReference type="PANTHER" id="PTHR43836">
    <property type="entry name" value="CATECHOL O-METHYLTRANSFERASE 1-RELATED"/>
    <property type="match status" value="1"/>
</dbReference>
<keyword evidence="5" id="KW-0531">Neurotransmitter degradation</keyword>
<evidence type="ECO:0000256" key="6">
    <source>
        <dbReference type="ARBA" id="ARBA00022939"/>
    </source>
</evidence>
<accession>A0A6F9DKW5</accession>
<gene>
    <name evidence="8" type="primary">Lrtomt-007</name>
</gene>
<keyword evidence="6" id="KW-0128">Catecholamine metabolism</keyword>
<name>A0A6F9DKW5_9ASCI</name>
<organism evidence="8">
    <name type="scientific">Phallusia mammillata</name>
    <dbReference type="NCBI Taxonomy" id="59560"/>
    <lineage>
        <taxon>Eukaryota</taxon>
        <taxon>Metazoa</taxon>
        <taxon>Chordata</taxon>
        <taxon>Tunicata</taxon>
        <taxon>Ascidiacea</taxon>
        <taxon>Phlebobranchia</taxon>
        <taxon>Ascidiidae</taxon>
        <taxon>Phallusia</taxon>
    </lineage>
</organism>
<evidence type="ECO:0000256" key="7">
    <source>
        <dbReference type="ARBA" id="ARBA00023453"/>
    </source>
</evidence>
<dbReference type="GO" id="GO:0042424">
    <property type="term" value="P:catecholamine catabolic process"/>
    <property type="evidence" value="ECO:0007669"/>
    <property type="project" value="TreeGrafter"/>
</dbReference>
<evidence type="ECO:0000256" key="5">
    <source>
        <dbReference type="ARBA" id="ARBA00022867"/>
    </source>
</evidence>
<dbReference type="Pfam" id="PF01596">
    <property type="entry name" value="Methyltransf_3"/>
    <property type="match status" value="1"/>
</dbReference>
<sequence length="212" mass="23873">MDEKEVPPKILEYVIKNATKGDVNSVIDTIDYFCLNFARETINVGITKGKHLDDMVKECNPKLALELGAYAGYSALRIARALPGDGKLYSIEIDESHAEVARKMITLAGMENKVTVINGSSQEVLKTLTHKCFDFVFLDHEKTLYKPDLLLLEELKLIHNRSVVAADNIIFPGCPEYLEYVRNSPKYDCQTFMGTLDYLDSPDGIEKSVYKI</sequence>
<dbReference type="FunFam" id="3.40.50.150:FF:000054">
    <property type="entry name" value="Catechol O-methyltransferase"/>
    <property type="match status" value="1"/>
</dbReference>
<keyword evidence="4" id="KW-0949">S-adenosyl-L-methionine</keyword>
<reference evidence="8" key="1">
    <citation type="submission" date="2020-04" db="EMBL/GenBank/DDBJ databases">
        <authorList>
            <person name="Neveu A P."/>
        </authorList>
    </citation>
    <scope>NUCLEOTIDE SEQUENCE</scope>
    <source>
        <tissue evidence="8">Whole embryo</tissue>
    </source>
</reference>
<dbReference type="SUPFAM" id="SSF53335">
    <property type="entry name" value="S-adenosyl-L-methionine-dependent methyltransferases"/>
    <property type="match status" value="1"/>
</dbReference>
<dbReference type="EMBL" id="LR787693">
    <property type="protein sequence ID" value="CAB3263555.1"/>
    <property type="molecule type" value="mRNA"/>
</dbReference>
<evidence type="ECO:0000313" key="8">
    <source>
        <dbReference type="EMBL" id="CAB3263555.1"/>
    </source>
</evidence>
<evidence type="ECO:0000256" key="1">
    <source>
        <dbReference type="ARBA" id="ARBA00012880"/>
    </source>
</evidence>
<evidence type="ECO:0000256" key="2">
    <source>
        <dbReference type="ARBA" id="ARBA00022603"/>
    </source>
</evidence>
<evidence type="ECO:0000256" key="4">
    <source>
        <dbReference type="ARBA" id="ARBA00022691"/>
    </source>
</evidence>
<dbReference type="CDD" id="cd02440">
    <property type="entry name" value="AdoMet_MTases"/>
    <property type="match status" value="1"/>
</dbReference>
<dbReference type="GO" id="GO:0042417">
    <property type="term" value="P:dopamine metabolic process"/>
    <property type="evidence" value="ECO:0007669"/>
    <property type="project" value="TreeGrafter"/>
</dbReference>
<dbReference type="InterPro" id="IPR029063">
    <property type="entry name" value="SAM-dependent_MTases_sf"/>
</dbReference>
<dbReference type="GO" id="GO:0016206">
    <property type="term" value="F:catechol O-methyltransferase activity"/>
    <property type="evidence" value="ECO:0007669"/>
    <property type="project" value="UniProtKB-EC"/>
</dbReference>
<dbReference type="AlphaFoldDB" id="A0A6F9DKW5"/>
<keyword evidence="2 8" id="KW-0489">Methyltransferase</keyword>
<evidence type="ECO:0000256" key="3">
    <source>
        <dbReference type="ARBA" id="ARBA00022679"/>
    </source>
</evidence>
<dbReference type="InterPro" id="IPR002935">
    <property type="entry name" value="SAM_O-MeTrfase"/>
</dbReference>
<proteinExistence type="evidence at transcript level"/>
<dbReference type="Gene3D" id="3.40.50.150">
    <property type="entry name" value="Vaccinia Virus protein VP39"/>
    <property type="match status" value="1"/>
</dbReference>
<keyword evidence="3 8" id="KW-0808">Transferase</keyword>
<dbReference type="GO" id="GO:0032502">
    <property type="term" value="P:developmental process"/>
    <property type="evidence" value="ECO:0007669"/>
    <property type="project" value="TreeGrafter"/>
</dbReference>